<feature type="transmembrane region" description="Helical" evidence="1">
    <location>
        <begin position="20"/>
        <end position="38"/>
    </location>
</feature>
<evidence type="ECO:0000256" key="1">
    <source>
        <dbReference type="SAM" id="Phobius"/>
    </source>
</evidence>
<dbReference type="EMBL" id="CACSIP010000045">
    <property type="protein sequence ID" value="CAA0132227.1"/>
    <property type="molecule type" value="Genomic_DNA"/>
</dbReference>
<keyword evidence="3" id="KW-1185">Reference proteome</keyword>
<organism evidence="2 3">
    <name type="scientific">Mycolicibacterium vanbaalenii</name>
    <name type="common">Mycobacterium vanbaalenii</name>
    <dbReference type="NCBI Taxonomy" id="110539"/>
    <lineage>
        <taxon>Bacteria</taxon>
        <taxon>Bacillati</taxon>
        <taxon>Actinomycetota</taxon>
        <taxon>Actinomycetes</taxon>
        <taxon>Mycobacteriales</taxon>
        <taxon>Mycobacteriaceae</taxon>
        <taxon>Mycolicibacterium</taxon>
    </lineage>
</organism>
<keyword evidence="1" id="KW-0472">Membrane</keyword>
<name>A0A5S9R8K6_MYCVN</name>
<dbReference type="Proteomes" id="UP000430146">
    <property type="component" value="Unassembled WGS sequence"/>
</dbReference>
<keyword evidence="1" id="KW-1133">Transmembrane helix</keyword>
<evidence type="ECO:0000313" key="3">
    <source>
        <dbReference type="Proteomes" id="UP000430146"/>
    </source>
</evidence>
<feature type="transmembrane region" description="Helical" evidence="1">
    <location>
        <begin position="44"/>
        <end position="63"/>
    </location>
</feature>
<reference evidence="2 3" key="1">
    <citation type="submission" date="2019-11" db="EMBL/GenBank/DDBJ databases">
        <authorList>
            <person name="Holert J."/>
        </authorList>
    </citation>
    <scope>NUCLEOTIDE SEQUENCE [LARGE SCALE GENOMIC DNA]</scope>
    <source>
        <strain evidence="2">BC8_1</strain>
    </source>
</reference>
<proteinExistence type="predicted"/>
<keyword evidence="1" id="KW-0812">Transmembrane</keyword>
<protein>
    <submittedName>
        <fullName evidence="2">Uncharacterized protein</fullName>
    </submittedName>
</protein>
<accession>A0A5S9R8K6</accession>
<sequence length="84" mass="8496">MGVMAGTSRRAALAATSRRAALAAVFVLMAGVMLAALPGIHSVWAYWAVSTVAIAGALVLIVAGESAWDRMLDNARAAGVVAPC</sequence>
<evidence type="ECO:0000313" key="2">
    <source>
        <dbReference type="EMBL" id="CAA0132227.1"/>
    </source>
</evidence>
<gene>
    <name evidence="2" type="ORF">AELLOGFF_01674</name>
</gene>
<dbReference type="AlphaFoldDB" id="A0A5S9R8K6"/>